<organism evidence="1 2">
    <name type="scientific">Sphingobium indicum BiD32</name>
    <dbReference type="NCBI Taxonomy" id="1301087"/>
    <lineage>
        <taxon>Bacteria</taxon>
        <taxon>Pseudomonadati</taxon>
        <taxon>Pseudomonadota</taxon>
        <taxon>Alphaproteobacteria</taxon>
        <taxon>Sphingomonadales</taxon>
        <taxon>Sphingomonadaceae</taxon>
        <taxon>Sphingobium</taxon>
    </lineage>
</organism>
<dbReference type="Proteomes" id="UP000013201">
    <property type="component" value="Unassembled WGS sequence"/>
</dbReference>
<protein>
    <submittedName>
        <fullName evidence="1">Uncharacterized protein</fullName>
    </submittedName>
</protein>
<name>N1MLM0_9SPHN</name>
<comment type="caution">
    <text evidence="1">The sequence shown here is derived from an EMBL/GenBank/DDBJ whole genome shotgun (WGS) entry which is preliminary data.</text>
</comment>
<proteinExistence type="predicted"/>
<reference evidence="2" key="2">
    <citation type="submission" date="2013-04" db="EMBL/GenBank/DDBJ databases">
        <title>Bisphenol A degrading Sphingobium sp. strain BiD32.</title>
        <authorList>
            <person name="Nielsen J.L."/>
            <person name="Zhou N.A."/>
            <person name="Kjeldal H."/>
        </authorList>
    </citation>
    <scope>NUCLEOTIDE SEQUENCE [LARGE SCALE GENOMIC DNA]</scope>
    <source>
        <strain evidence="2">BiD32</strain>
    </source>
</reference>
<gene>
    <name evidence="1" type="ORF">EBBID32_19650</name>
</gene>
<accession>N1MLM0</accession>
<dbReference type="EMBL" id="CAVK010000087">
    <property type="protein sequence ID" value="CCW17624.1"/>
    <property type="molecule type" value="Genomic_DNA"/>
</dbReference>
<evidence type="ECO:0000313" key="1">
    <source>
        <dbReference type="EMBL" id="CCW17624.1"/>
    </source>
</evidence>
<dbReference type="AlphaFoldDB" id="N1MLM0"/>
<reference evidence="1 2" key="1">
    <citation type="submission" date="2013-03" db="EMBL/GenBank/DDBJ databases">
        <authorList>
            <person name="Le V."/>
        </authorList>
    </citation>
    <scope>NUCLEOTIDE SEQUENCE [LARGE SCALE GENOMIC DNA]</scope>
    <source>
        <strain evidence="1 2">BiD32</strain>
    </source>
</reference>
<keyword evidence="2" id="KW-1185">Reference proteome</keyword>
<sequence>MLLAIGISLLVHFLGWAFAELLRGLFVHVGTILPPAGHLWEPFELALRPQGELLPVFSNPIESMVRYADGSHLLMDELAGFCGLVILECAFVAAAFANDGFELLIDGIDLNGQGWAYHHYVRPSQHGYRPIGYALTTYQQNDLGIGYIGTIADIRHSDKGELVSLSLLNPDRFLFQLKPAIPERHSWGKPPEPPAFTTFGREPIGGIVVLDSKVVANFLVKTLDRAVLDDIGTVPDLPSGPIEASAAEQAAP</sequence>
<evidence type="ECO:0000313" key="2">
    <source>
        <dbReference type="Proteomes" id="UP000013201"/>
    </source>
</evidence>